<dbReference type="Pfam" id="PF11958">
    <property type="entry name" value="DUF3472"/>
    <property type="match status" value="1"/>
</dbReference>
<comment type="caution">
    <text evidence="2">The sequence shown here is derived from an EMBL/GenBank/DDBJ whole genome shotgun (WGS) entry which is preliminary data.</text>
</comment>
<feature type="domain" description="DUF5077" evidence="1">
    <location>
        <begin position="81"/>
        <end position="241"/>
    </location>
</feature>
<accession>A0A226EQ49</accession>
<dbReference type="OrthoDB" id="7769523at2759"/>
<dbReference type="InterPro" id="IPR031712">
    <property type="entry name" value="DUF5077"/>
</dbReference>
<protein>
    <recommendedName>
        <fullName evidence="1">DUF5077 domain-containing protein</fullName>
    </recommendedName>
</protein>
<reference evidence="2 3" key="1">
    <citation type="submission" date="2015-12" db="EMBL/GenBank/DDBJ databases">
        <title>The genome of Folsomia candida.</title>
        <authorList>
            <person name="Faddeeva A."/>
            <person name="Derks M.F."/>
            <person name="Anvar Y."/>
            <person name="Smit S."/>
            <person name="Van Straalen N."/>
            <person name="Roelofs D."/>
        </authorList>
    </citation>
    <scope>NUCLEOTIDE SEQUENCE [LARGE SCALE GENOMIC DNA]</scope>
    <source>
        <strain evidence="2 3">VU population</strain>
        <tissue evidence="2">Whole body</tissue>
    </source>
</reference>
<sequence>MESSRDRGFCDQLAETLRNCVDTLFHRGSDQSQTGRVVEEEAPYCPPNSNQICPSLKVWSNSEEEKTYQLMCSTKKCSWVIPLAGNAYVTSPEGPPEEEPLENFISDCGVSNWNNGLRKMSTFFHSTRPGYVLMALRLRVPNSDGISRLRITLSHAKPPFRQIDVGNEFPASSEEADDAITIYEAEDGKQSQTTEIFVQGSKWQLAPCGKFFLPMDGYIRFDLEGISRSGPYFADVTHLIIIPESDWFTEQTFLKFISSPSDFYWGRRGPSVHLRYIPPPLTDFEYFYTELTVPDGGDVIGAYFCAAGFRGGYFGFQVNSETERRILFSIWSEWNTDNPGDIPEEYKVVLIKKGDGVIDGEFGDEGSGGQSYLIYPWIAGRTYRFLVFATKSGTEDTVYTAWFNPTGEASDWGLIASFFKPKDSTYLRDLYAFSENFIPEQGHLERKCEYGAQWVHTTDGTWIEMTTAEFTADATATAQNRMDISGGLEVESGNFFLRNCGFFSDAVSANTMFERPALGVPPDIDFSTLP</sequence>
<organism evidence="2 3">
    <name type="scientific">Folsomia candida</name>
    <name type="common">Springtail</name>
    <dbReference type="NCBI Taxonomy" id="158441"/>
    <lineage>
        <taxon>Eukaryota</taxon>
        <taxon>Metazoa</taxon>
        <taxon>Ecdysozoa</taxon>
        <taxon>Arthropoda</taxon>
        <taxon>Hexapoda</taxon>
        <taxon>Collembola</taxon>
        <taxon>Entomobryomorpha</taxon>
        <taxon>Isotomoidea</taxon>
        <taxon>Isotomidae</taxon>
        <taxon>Proisotominae</taxon>
        <taxon>Folsomia</taxon>
    </lineage>
</organism>
<dbReference type="Pfam" id="PF16871">
    <property type="entry name" value="DUF5077"/>
    <property type="match status" value="1"/>
</dbReference>
<dbReference type="EMBL" id="LNIX01000003">
    <property type="protein sequence ID" value="OXA58716.1"/>
    <property type="molecule type" value="Genomic_DNA"/>
</dbReference>
<evidence type="ECO:0000259" key="1">
    <source>
        <dbReference type="Pfam" id="PF16871"/>
    </source>
</evidence>
<dbReference type="InterPro" id="IPR021862">
    <property type="entry name" value="DUF3472"/>
</dbReference>
<name>A0A226EQ49_FOLCA</name>
<evidence type="ECO:0000313" key="2">
    <source>
        <dbReference type="EMBL" id="OXA58716.1"/>
    </source>
</evidence>
<dbReference type="AlphaFoldDB" id="A0A226EQ49"/>
<gene>
    <name evidence="2" type="ORF">Fcan01_07000</name>
</gene>
<evidence type="ECO:0000313" key="3">
    <source>
        <dbReference type="Proteomes" id="UP000198287"/>
    </source>
</evidence>
<keyword evidence="3" id="KW-1185">Reference proteome</keyword>
<proteinExistence type="predicted"/>
<dbReference type="OMA" id="SAMWILE"/>
<dbReference type="Proteomes" id="UP000198287">
    <property type="component" value="Unassembled WGS sequence"/>
</dbReference>